<dbReference type="Pfam" id="PF02305">
    <property type="entry name" value="Phage_F"/>
    <property type="match status" value="1"/>
</dbReference>
<protein>
    <submittedName>
        <fullName evidence="6">Major capsid protein</fullName>
    </submittedName>
</protein>
<evidence type="ECO:0000256" key="5">
    <source>
        <dbReference type="ARBA" id="ARBA00022844"/>
    </source>
</evidence>
<dbReference type="InterPro" id="IPR016184">
    <property type="entry name" value="Capsid/spike_ssDNA_virus"/>
</dbReference>
<evidence type="ECO:0000313" key="9">
    <source>
        <dbReference type="EMBL" id="XCD07098.1"/>
    </source>
</evidence>
<name>A0AAU8AWY7_9VIRU</name>
<keyword evidence="5" id="KW-0946">Virion</keyword>
<comment type="subcellular location">
    <subcellularLocation>
        <location evidence="1">Virion</location>
    </subcellularLocation>
</comment>
<dbReference type="GO" id="GO:0005198">
    <property type="term" value="F:structural molecule activity"/>
    <property type="evidence" value="ECO:0007669"/>
    <property type="project" value="InterPro"/>
</dbReference>
<evidence type="ECO:0000256" key="1">
    <source>
        <dbReference type="ARBA" id="ARBA00004328"/>
    </source>
</evidence>
<keyword evidence="3" id="KW-1140">T=1 icosahedral capsid protein</keyword>
<keyword evidence="4" id="KW-0167">Capsid protein</keyword>
<dbReference type="EMBL" id="PP511677">
    <property type="protein sequence ID" value="XCD06482.1"/>
    <property type="molecule type" value="Genomic_DNA"/>
</dbReference>
<evidence type="ECO:0000313" key="7">
    <source>
        <dbReference type="EMBL" id="XCD05531.1"/>
    </source>
</evidence>
<evidence type="ECO:0000313" key="6">
    <source>
        <dbReference type="EMBL" id="XCD04104.1"/>
    </source>
</evidence>
<dbReference type="Gene3D" id="2.60.169.10">
    <property type="entry name" value="Microviridae F protein"/>
    <property type="match status" value="2"/>
</dbReference>
<comment type="similarity">
    <text evidence="2">Belongs to the microviridae F protein family.</text>
</comment>
<evidence type="ECO:0000313" key="8">
    <source>
        <dbReference type="EMBL" id="XCD06482.1"/>
    </source>
</evidence>
<organism evidence="6">
    <name type="scientific">Dulem virus 135</name>
    <dbReference type="NCBI Taxonomy" id="3145612"/>
    <lineage>
        <taxon>Viruses</taxon>
        <taxon>Monodnaviria</taxon>
        <taxon>Sangervirae</taxon>
        <taxon>Phixviricota</taxon>
        <taxon>Malgrandaviricetes</taxon>
        <taxon>Petitvirales</taxon>
        <taxon>Microviridae</taxon>
        <taxon>Microvirus</taxon>
    </lineage>
</organism>
<dbReference type="EMBL" id="PP511424">
    <property type="protein sequence ID" value="XCD04104.1"/>
    <property type="molecule type" value="Genomic_DNA"/>
</dbReference>
<dbReference type="InterPro" id="IPR003514">
    <property type="entry name" value="Microviridae_protein_F"/>
</dbReference>
<sequence length="578" mass="64688">MNNSQLHAFSRSPIDIDIKRSTFSRRAERLTSFDAGKLIPLYVSEILPGDTVKMNVDFLCRSLTPLTPVMDRAFIDIHFYFVPNRLVWNHWKEFMGENTSSPWVSETSYEVPTLQSHDDSYVGGYGFHIGSVADYMGLPVGIRGIKVNFLPFRGYALIWNEWYRDENLQSPVNIPLSDYNGISVNHGLVDDEGYRYSDFVASGYVQYGAYGAAPLPVAKFHDYFTSALPSPQKSAEPVSVPLVGYAPVISNPYVKEGDSSSDVSLFRPQFWWDKDGVVNNMPTAITSLYNAGGLLAQGNVGQNSSNLGSILPKLSLVADLPAASAVTINALLNAFSLQRWFERAARGGSRYIETIRAHFGVNPPDYMLARPEFLGGKRIQLSMSQVNQTSQTEGVNALGSTGAYSKTFDNAYYFTKSFVEHGFLFGMVMVRAEHSYSQGINKMWSRKSMTDYYWVEFAHLSEQPIYNREIYAQGTDTDNEVFGYQEAYAEYRYDPKICSGLMRPSLGSAGLGIWNYGDVYTALPTLSPSWIVEPQSNIARTLAVQGEQASQFYGDFVFDAVYTRPMPLYSIPGLLDYN</sequence>
<evidence type="ECO:0000256" key="2">
    <source>
        <dbReference type="ARBA" id="ARBA00009963"/>
    </source>
</evidence>
<evidence type="ECO:0000256" key="3">
    <source>
        <dbReference type="ARBA" id="ARBA00022431"/>
    </source>
</evidence>
<evidence type="ECO:0000256" key="4">
    <source>
        <dbReference type="ARBA" id="ARBA00022561"/>
    </source>
</evidence>
<dbReference type="SUPFAM" id="SSF88645">
    <property type="entry name" value="ssDNA viruses"/>
    <property type="match status" value="1"/>
</dbReference>
<dbReference type="InterPro" id="IPR037002">
    <property type="entry name" value="Microviridae_protein_F_sf"/>
</dbReference>
<dbReference type="EMBL" id="PP511572">
    <property type="protein sequence ID" value="XCD05531.1"/>
    <property type="molecule type" value="Genomic_DNA"/>
</dbReference>
<proteinExistence type="inferred from homology"/>
<dbReference type="GO" id="GO:0039615">
    <property type="term" value="C:T=1 icosahedral viral capsid"/>
    <property type="evidence" value="ECO:0007669"/>
    <property type="project" value="UniProtKB-KW"/>
</dbReference>
<reference evidence="6" key="1">
    <citation type="submission" date="2024-03" db="EMBL/GenBank/DDBJ databases">
        <title>Diverse circular DNA viruses in blood, oral, and fecal samples of captive lemurs.</title>
        <authorList>
            <person name="Paietta E.N."/>
            <person name="Kraberger S."/>
            <person name="Lund M.C."/>
            <person name="Custer J.M."/>
            <person name="Vargas K.M."/>
            <person name="Ehmke E.E."/>
            <person name="Yoder A.D."/>
            <person name="Varsani A."/>
        </authorList>
    </citation>
    <scope>NUCLEOTIDE SEQUENCE</scope>
    <source>
        <strain evidence="6">Duke_21_88</strain>
        <strain evidence="7">Duke_24FS_101</strain>
        <strain evidence="8">Duke_25FS_112</strain>
        <strain evidence="9">Duke_26_81</strain>
    </source>
</reference>
<accession>A0AAU8AWY7</accession>
<dbReference type="EMBL" id="PP511751">
    <property type="protein sequence ID" value="XCD07098.1"/>
    <property type="molecule type" value="Genomic_DNA"/>
</dbReference>